<protein>
    <submittedName>
        <fullName evidence="2">Uncharacterized protein</fullName>
    </submittedName>
</protein>
<evidence type="ECO:0000313" key="2">
    <source>
        <dbReference type="EMBL" id="CAE2273257.1"/>
    </source>
</evidence>
<gene>
    <name evidence="2" type="ORF">OAUR00152_LOCUS33349</name>
</gene>
<dbReference type="AlphaFoldDB" id="A0A7S4N9C6"/>
<evidence type="ECO:0000256" key="1">
    <source>
        <dbReference type="SAM" id="SignalP"/>
    </source>
</evidence>
<proteinExistence type="predicted"/>
<keyword evidence="1" id="KW-0732">Signal</keyword>
<accession>A0A7S4N9C6</accession>
<reference evidence="2" key="1">
    <citation type="submission" date="2021-01" db="EMBL/GenBank/DDBJ databases">
        <authorList>
            <person name="Corre E."/>
            <person name="Pelletier E."/>
            <person name="Niang G."/>
            <person name="Scheremetjew M."/>
            <person name="Finn R."/>
            <person name="Kale V."/>
            <person name="Holt S."/>
            <person name="Cochrane G."/>
            <person name="Meng A."/>
            <person name="Brown T."/>
            <person name="Cohen L."/>
        </authorList>
    </citation>
    <scope>NUCLEOTIDE SEQUENCE</scope>
    <source>
        <strain evidence="2">Isolate 1302-5</strain>
    </source>
</reference>
<name>A0A7S4N9C6_9STRA</name>
<dbReference type="EMBL" id="HBKQ01048308">
    <property type="protein sequence ID" value="CAE2273257.1"/>
    <property type="molecule type" value="Transcribed_RNA"/>
</dbReference>
<sequence length="320" mass="34590">MSKGNLVCAVTALLPLVGGFMPASPRILFVEKRTRGCAFRSVTPLATARCSGVSFRIAAKKGGGGGGKGFGRSGVGQGFGAGSSGGGSNDEVRTVEKTYGEAARAPIKDLIDAEAAMAEFFGSNEDWAPLFRSMVNDTAVPAMSFLGETHGGDIAFDDDSLPWRKLDPVPSGEDKIAVVASFLDSAQRGLVEIPVVEGKETDDNDVQFIEEGRRMLVLSRFQVLPGVTSGEIGHHEELFRTCWSELFELQSAGQEDTGSLILLPEYDLSDLRRFTDMNLQRPLDWLGMSDLFEVTSLQRESPAIRLIHKLSDIPDLEEND</sequence>
<organism evidence="2">
    <name type="scientific">Odontella aurita</name>
    <dbReference type="NCBI Taxonomy" id="265563"/>
    <lineage>
        <taxon>Eukaryota</taxon>
        <taxon>Sar</taxon>
        <taxon>Stramenopiles</taxon>
        <taxon>Ochrophyta</taxon>
        <taxon>Bacillariophyta</taxon>
        <taxon>Mediophyceae</taxon>
        <taxon>Biddulphiophycidae</taxon>
        <taxon>Eupodiscales</taxon>
        <taxon>Odontellaceae</taxon>
        <taxon>Odontella</taxon>
    </lineage>
</organism>
<feature type="signal peptide" evidence="1">
    <location>
        <begin position="1"/>
        <end position="19"/>
    </location>
</feature>
<feature type="chain" id="PRO_5031455530" evidence="1">
    <location>
        <begin position="20"/>
        <end position="320"/>
    </location>
</feature>